<reference evidence="2 3" key="1">
    <citation type="journal article" date="2024" name="IMA Fungus">
        <title>Apiospora arundinis, a panoply of carbohydrate-active enzymes and secondary metabolites.</title>
        <authorList>
            <person name="Sorensen T."/>
            <person name="Petersen C."/>
            <person name="Muurmann A.T."/>
            <person name="Christiansen J.V."/>
            <person name="Brundto M.L."/>
            <person name="Overgaard C.K."/>
            <person name="Boysen A.T."/>
            <person name="Wollenberg R.D."/>
            <person name="Larsen T.O."/>
            <person name="Sorensen J.L."/>
            <person name="Nielsen K.L."/>
            <person name="Sondergaard T.E."/>
        </authorList>
    </citation>
    <scope>NUCLEOTIDE SEQUENCE [LARGE SCALE GENOMIC DNA]</scope>
    <source>
        <strain evidence="2 3">AAU 773</strain>
    </source>
</reference>
<evidence type="ECO:0000259" key="1">
    <source>
        <dbReference type="Pfam" id="PF06985"/>
    </source>
</evidence>
<gene>
    <name evidence="2" type="ORF">PGQ11_004043</name>
</gene>
<accession>A0ABR2J6W8</accession>
<comment type="caution">
    <text evidence="2">The sequence shown here is derived from an EMBL/GenBank/DDBJ whole genome shotgun (WGS) entry which is preliminary data.</text>
</comment>
<keyword evidence="3" id="KW-1185">Reference proteome</keyword>
<feature type="domain" description="Heterokaryon incompatibility" evidence="1">
    <location>
        <begin position="115"/>
        <end position="269"/>
    </location>
</feature>
<dbReference type="Pfam" id="PF06985">
    <property type="entry name" value="HET"/>
    <property type="match status" value="1"/>
</dbReference>
<dbReference type="PANTHER" id="PTHR33112:SF8">
    <property type="entry name" value="HETEROKARYON INCOMPATIBILITY DOMAIN-CONTAINING PROTEIN"/>
    <property type="match status" value="1"/>
</dbReference>
<dbReference type="InterPro" id="IPR010730">
    <property type="entry name" value="HET"/>
</dbReference>
<name>A0ABR2J6W8_9PEZI</name>
<organism evidence="2 3">
    <name type="scientific">Apiospora arundinis</name>
    <dbReference type="NCBI Taxonomy" id="335852"/>
    <lineage>
        <taxon>Eukaryota</taxon>
        <taxon>Fungi</taxon>
        <taxon>Dikarya</taxon>
        <taxon>Ascomycota</taxon>
        <taxon>Pezizomycotina</taxon>
        <taxon>Sordariomycetes</taxon>
        <taxon>Xylariomycetidae</taxon>
        <taxon>Amphisphaeriales</taxon>
        <taxon>Apiosporaceae</taxon>
        <taxon>Apiospora</taxon>
    </lineage>
</organism>
<dbReference type="PANTHER" id="PTHR33112">
    <property type="entry name" value="DOMAIN PROTEIN, PUTATIVE-RELATED"/>
    <property type="match status" value="1"/>
</dbReference>
<dbReference type="Proteomes" id="UP001390339">
    <property type="component" value="Unassembled WGS sequence"/>
</dbReference>
<proteinExistence type="predicted"/>
<sequence>MRVRVVALGTDVSPHFYRIRLGISFKLIVSVEGTLQDEDVLESLLPMYRLPARASNGEECLGLAQEWLHGCLKWHGSMCPPDQTVELPTRVIDVGLPSSSSPPKVIEPGGKQGKYLALSYCWGTAPFYNLTVDTMMEAMTSIPLSRLPATVQDAISLTRQLRIRYLWVDSLCIIQGQCSAARRDWEKESVKMATVYGSAFLTIAATCSDSAHTGFFLKRPPFIKMQAMMRVRTSNPMNVILVLKLPWAYAHGSKGNDGPLARRGWAFQEKTLSPRTLFYGREGMSWKCQCTIHEEVLCTQVEIGANSVGPKAMYASWPEHVTEYSARRLTVISDRLRAIEGIAQSIRTEVNVEYLSGIWKDQLLPQLMWKHIEAGRSGFRISYDDHDCSFPSWSWASVSGAVKFLPLIPDNPPVIHGASPMFIYLSAPVEEVGAILHLSSASYGVFEPEFGLPVELRTHIDDVEAIPLSHIASFHPEVVNRIINVAFMYLDRDKGLVLLKYKSTAPEQKVDAPAVMRKQFLEHHTPRLIHKWPWISSKQNASPTPKACPEVLPWVTYQRIGIFENMSSNRPNVKRSKVILI</sequence>
<evidence type="ECO:0000313" key="2">
    <source>
        <dbReference type="EMBL" id="KAK8873529.1"/>
    </source>
</evidence>
<dbReference type="EMBL" id="JAPCWZ010000003">
    <property type="protein sequence ID" value="KAK8873529.1"/>
    <property type="molecule type" value="Genomic_DNA"/>
</dbReference>
<evidence type="ECO:0000313" key="3">
    <source>
        <dbReference type="Proteomes" id="UP001390339"/>
    </source>
</evidence>
<protein>
    <submittedName>
        <fullName evidence="2">HET-domain-containing protein</fullName>
    </submittedName>
</protein>